<dbReference type="Pfam" id="PF11838">
    <property type="entry name" value="ERAP1_C"/>
    <property type="match status" value="1"/>
</dbReference>
<reference evidence="22" key="1">
    <citation type="submission" date="2022-12" db="EMBL/GenBank/DDBJ databases">
        <title>Genome assemblies of Blomia tropicalis.</title>
        <authorList>
            <person name="Cui Y."/>
        </authorList>
    </citation>
    <scope>NUCLEOTIDE SEQUENCE</scope>
    <source>
        <tissue evidence="22">Adult mites</tissue>
    </source>
</reference>
<dbReference type="GO" id="GO:0008270">
    <property type="term" value="F:zinc ion binding"/>
    <property type="evidence" value="ECO:0007669"/>
    <property type="project" value="InterPro"/>
</dbReference>
<dbReference type="OMA" id="ITFRMSS"/>
<evidence type="ECO:0000256" key="2">
    <source>
        <dbReference type="ARBA" id="ARBA00004609"/>
    </source>
</evidence>
<comment type="subcellular location">
    <subcellularLocation>
        <location evidence="2">Cell membrane</location>
        <topology evidence="2">Lipid-anchor</topology>
        <topology evidence="2">GPI-anchor</topology>
    </subcellularLocation>
    <subcellularLocation>
        <location evidence="1">Membrane</location>
        <topology evidence="1">Single-pass type II membrane protein</topology>
    </subcellularLocation>
</comment>
<feature type="region of interest" description="Disordered" evidence="17">
    <location>
        <begin position="27"/>
        <end position="76"/>
    </location>
</feature>
<dbReference type="Pfam" id="PF17900">
    <property type="entry name" value="Peptidase_M1_N"/>
    <property type="match status" value="1"/>
</dbReference>
<evidence type="ECO:0000256" key="1">
    <source>
        <dbReference type="ARBA" id="ARBA00004606"/>
    </source>
</evidence>
<dbReference type="Gene3D" id="1.10.390.10">
    <property type="entry name" value="Neutral Protease Domain 2"/>
    <property type="match status" value="1"/>
</dbReference>
<comment type="cofactor">
    <cofactor evidence="15">
        <name>Zn(2+)</name>
        <dbReference type="ChEBI" id="CHEBI:29105"/>
    </cofactor>
    <text evidence="15">Binds 1 zinc ion per subunit.</text>
</comment>
<evidence type="ECO:0000256" key="3">
    <source>
        <dbReference type="ARBA" id="ARBA00010136"/>
    </source>
</evidence>
<evidence type="ECO:0000256" key="18">
    <source>
        <dbReference type="SAM" id="Phobius"/>
    </source>
</evidence>
<dbReference type="GO" id="GO:0070006">
    <property type="term" value="F:metalloaminopeptidase activity"/>
    <property type="evidence" value="ECO:0007669"/>
    <property type="project" value="TreeGrafter"/>
</dbReference>
<evidence type="ECO:0000256" key="13">
    <source>
        <dbReference type="ARBA" id="ARBA00023180"/>
    </source>
</evidence>
<dbReference type="GO" id="GO:0006508">
    <property type="term" value="P:proteolysis"/>
    <property type="evidence" value="ECO:0007669"/>
    <property type="project" value="UniProtKB-KW"/>
</dbReference>
<feature type="transmembrane region" description="Helical" evidence="18">
    <location>
        <begin position="115"/>
        <end position="139"/>
    </location>
</feature>
<dbReference type="FunFam" id="2.60.40.1730:FF:000001">
    <property type="entry name" value="Leucyl-cystinyl aminopeptidase"/>
    <property type="match status" value="1"/>
</dbReference>
<dbReference type="InterPro" id="IPR001930">
    <property type="entry name" value="Peptidase_M1"/>
</dbReference>
<comment type="caution">
    <text evidence="22">The sequence shown here is derived from an EMBL/GenBank/DDBJ whole genome shotgun (WGS) entry which is preliminary data.</text>
</comment>
<feature type="domain" description="Peptidase M1 membrane alanine aminopeptidase" evidence="19">
    <location>
        <begin position="438"/>
        <end position="658"/>
    </location>
</feature>
<keyword evidence="5 18" id="KW-0812">Transmembrane</keyword>
<dbReference type="InterPro" id="IPR042097">
    <property type="entry name" value="Aminopeptidase_N-like_N_sf"/>
</dbReference>
<dbReference type="Pfam" id="PF01433">
    <property type="entry name" value="Peptidase_M1"/>
    <property type="match status" value="1"/>
</dbReference>
<dbReference type="Gene3D" id="1.25.50.20">
    <property type="match status" value="1"/>
</dbReference>
<feature type="binding site" evidence="15">
    <location>
        <position position="514"/>
    </location>
    <ligand>
        <name>Zn(2+)</name>
        <dbReference type="ChEBI" id="CHEBI:29105"/>
        <note>catalytic</note>
    </ligand>
</feature>
<evidence type="ECO:0000256" key="10">
    <source>
        <dbReference type="ARBA" id="ARBA00022989"/>
    </source>
</evidence>
<dbReference type="Proteomes" id="UP001142055">
    <property type="component" value="Chromosome 4"/>
</dbReference>
<feature type="compositionally biased region" description="Low complexity" evidence="17">
    <location>
        <begin position="27"/>
        <end position="45"/>
    </location>
</feature>
<evidence type="ECO:0000313" key="23">
    <source>
        <dbReference type="Proteomes" id="UP001142055"/>
    </source>
</evidence>
<dbReference type="GO" id="GO:0042277">
    <property type="term" value="F:peptide binding"/>
    <property type="evidence" value="ECO:0007669"/>
    <property type="project" value="TreeGrafter"/>
</dbReference>
<keyword evidence="9" id="KW-0735">Signal-anchor</keyword>
<dbReference type="Gene3D" id="2.60.40.1910">
    <property type="match status" value="1"/>
</dbReference>
<dbReference type="GO" id="GO:0005886">
    <property type="term" value="C:plasma membrane"/>
    <property type="evidence" value="ECO:0007669"/>
    <property type="project" value="UniProtKB-SubCell"/>
</dbReference>
<dbReference type="FunFam" id="1.25.50.20:FF:000005">
    <property type="entry name" value="Aminopeptidase N-like protein"/>
    <property type="match status" value="1"/>
</dbReference>
<dbReference type="PRINTS" id="PR00756">
    <property type="entry name" value="ALADIPTASE"/>
</dbReference>
<dbReference type="InterPro" id="IPR050344">
    <property type="entry name" value="Peptidase_M1_aminopeptidases"/>
</dbReference>
<keyword evidence="10 18" id="KW-1133">Transmembrane helix</keyword>
<dbReference type="AlphaFoldDB" id="A0A9Q0LY49"/>
<name>A0A9Q0LY49_BLOTA</name>
<keyword evidence="12 18" id="KW-0472">Membrane</keyword>
<dbReference type="SUPFAM" id="SSF55486">
    <property type="entry name" value="Metalloproteases ('zincins'), catalytic domain"/>
    <property type="match status" value="1"/>
</dbReference>
<dbReference type="EMBL" id="JAPWDV010000004">
    <property type="protein sequence ID" value="KAJ6215609.1"/>
    <property type="molecule type" value="Genomic_DNA"/>
</dbReference>
<dbReference type="PANTHER" id="PTHR11533">
    <property type="entry name" value="PROTEASE M1 ZINC METALLOPROTEASE"/>
    <property type="match status" value="1"/>
</dbReference>
<dbReference type="CDD" id="cd09601">
    <property type="entry name" value="M1_APN-Q_like"/>
    <property type="match status" value="1"/>
</dbReference>
<feature type="domain" description="Aminopeptidase N-like N-terminal" evidence="21">
    <location>
        <begin position="207"/>
        <end position="395"/>
    </location>
</feature>
<dbReference type="InterPro" id="IPR024571">
    <property type="entry name" value="ERAP1-like_C_dom"/>
</dbReference>
<evidence type="ECO:0000259" key="21">
    <source>
        <dbReference type="Pfam" id="PF17900"/>
    </source>
</evidence>
<feature type="active site" description="Proton acceptor" evidence="14">
    <location>
        <position position="511"/>
    </location>
</feature>
<evidence type="ECO:0000256" key="9">
    <source>
        <dbReference type="ARBA" id="ARBA00022968"/>
    </source>
</evidence>
<evidence type="ECO:0000259" key="20">
    <source>
        <dbReference type="Pfam" id="PF11838"/>
    </source>
</evidence>
<evidence type="ECO:0000256" key="14">
    <source>
        <dbReference type="PIRSR" id="PIRSR634016-1"/>
    </source>
</evidence>
<evidence type="ECO:0000256" key="17">
    <source>
        <dbReference type="SAM" id="MobiDB-lite"/>
    </source>
</evidence>
<keyword evidence="6 15" id="KW-0479">Metal-binding</keyword>
<dbReference type="InterPro" id="IPR034016">
    <property type="entry name" value="M1_APN-typ"/>
</dbReference>
<keyword evidence="23" id="KW-1185">Reference proteome</keyword>
<evidence type="ECO:0000256" key="7">
    <source>
        <dbReference type="ARBA" id="ARBA00022801"/>
    </source>
</evidence>
<evidence type="ECO:0000256" key="8">
    <source>
        <dbReference type="ARBA" id="ARBA00022833"/>
    </source>
</evidence>
<gene>
    <name evidence="22" type="ORF">RDWZM_010109</name>
</gene>
<organism evidence="22 23">
    <name type="scientific">Blomia tropicalis</name>
    <name type="common">Mite</name>
    <dbReference type="NCBI Taxonomy" id="40697"/>
    <lineage>
        <taxon>Eukaryota</taxon>
        <taxon>Metazoa</taxon>
        <taxon>Ecdysozoa</taxon>
        <taxon>Arthropoda</taxon>
        <taxon>Chelicerata</taxon>
        <taxon>Arachnida</taxon>
        <taxon>Acari</taxon>
        <taxon>Acariformes</taxon>
        <taxon>Sarcoptiformes</taxon>
        <taxon>Astigmata</taxon>
        <taxon>Glycyphagoidea</taxon>
        <taxon>Echimyopodidae</taxon>
        <taxon>Blomia</taxon>
    </lineage>
</organism>
<dbReference type="PANTHER" id="PTHR11533:SF299">
    <property type="entry name" value="AMINOPEPTIDASE"/>
    <property type="match status" value="1"/>
</dbReference>
<keyword evidence="13" id="KW-0325">Glycoprotein</keyword>
<evidence type="ECO:0000259" key="19">
    <source>
        <dbReference type="Pfam" id="PF01433"/>
    </source>
</evidence>
<keyword evidence="4" id="KW-0645">Protease</keyword>
<dbReference type="InterPro" id="IPR014782">
    <property type="entry name" value="Peptidase_M1_dom"/>
</dbReference>
<evidence type="ECO:0000313" key="22">
    <source>
        <dbReference type="EMBL" id="KAJ6215609.1"/>
    </source>
</evidence>
<dbReference type="SUPFAM" id="SSF63737">
    <property type="entry name" value="Leukotriene A4 hydrolase N-terminal domain"/>
    <property type="match status" value="1"/>
</dbReference>
<dbReference type="Gene3D" id="2.60.40.1730">
    <property type="entry name" value="tricorn interacting facor f3 domain"/>
    <property type="match status" value="1"/>
</dbReference>
<proteinExistence type="inferred from homology"/>
<evidence type="ECO:0000256" key="4">
    <source>
        <dbReference type="ARBA" id="ARBA00022670"/>
    </source>
</evidence>
<evidence type="ECO:0000256" key="12">
    <source>
        <dbReference type="ARBA" id="ARBA00023136"/>
    </source>
</evidence>
<keyword evidence="7" id="KW-0378">Hydrolase</keyword>
<evidence type="ECO:0000256" key="6">
    <source>
        <dbReference type="ARBA" id="ARBA00022723"/>
    </source>
</evidence>
<evidence type="ECO:0000256" key="15">
    <source>
        <dbReference type="PIRSR" id="PIRSR634016-3"/>
    </source>
</evidence>
<keyword evidence="8 15" id="KW-0862">Zinc</keyword>
<evidence type="ECO:0000256" key="5">
    <source>
        <dbReference type="ARBA" id="ARBA00022692"/>
    </source>
</evidence>
<comment type="similarity">
    <text evidence="3">Belongs to the peptidase M1 family.</text>
</comment>
<dbReference type="GO" id="GO:0005615">
    <property type="term" value="C:extracellular space"/>
    <property type="evidence" value="ECO:0007669"/>
    <property type="project" value="TreeGrafter"/>
</dbReference>
<dbReference type="GO" id="GO:0043171">
    <property type="term" value="P:peptide catabolic process"/>
    <property type="evidence" value="ECO:0007669"/>
    <property type="project" value="TreeGrafter"/>
</dbReference>
<feature type="binding site" evidence="15">
    <location>
        <position position="510"/>
    </location>
    <ligand>
        <name>Zn(2+)</name>
        <dbReference type="ChEBI" id="CHEBI:29105"/>
        <note>catalytic</note>
    </ligand>
</feature>
<dbReference type="InterPro" id="IPR045357">
    <property type="entry name" value="Aminopeptidase_N-like_N"/>
</dbReference>
<feature type="domain" description="ERAP1-like C-terminal" evidence="20">
    <location>
        <begin position="742"/>
        <end position="1058"/>
    </location>
</feature>
<evidence type="ECO:0000256" key="11">
    <source>
        <dbReference type="ARBA" id="ARBA00023049"/>
    </source>
</evidence>
<dbReference type="FunFam" id="1.10.390.10:FF:000016">
    <property type="entry name" value="Glutamyl aminopeptidase"/>
    <property type="match status" value="1"/>
</dbReference>
<keyword evidence="11" id="KW-0482">Metalloprotease</keyword>
<protein>
    <recommendedName>
        <fullName evidence="24">Aminopeptidase</fullName>
    </recommendedName>
</protein>
<evidence type="ECO:0000256" key="16">
    <source>
        <dbReference type="PIRSR" id="PIRSR634016-4"/>
    </source>
</evidence>
<feature type="binding site" evidence="15">
    <location>
        <position position="533"/>
    </location>
    <ligand>
        <name>Zn(2+)</name>
        <dbReference type="ChEBI" id="CHEBI:29105"/>
        <note>catalytic</note>
    </ligand>
</feature>
<dbReference type="InterPro" id="IPR027268">
    <property type="entry name" value="Peptidase_M4/M1_CTD_sf"/>
</dbReference>
<evidence type="ECO:0008006" key="24">
    <source>
        <dbReference type="Google" id="ProtNLM"/>
    </source>
</evidence>
<accession>A0A9Q0LY49</accession>
<sequence>MDLENEAFLPLTERVETDDGIQQIQRPIEQQQQQPQQEPNRNLPHNPHHHQNNINENNDHQPHSLTNRSGSGRIGNRVLYRTANNETVEIVETGLPESEPSDSIPPIKFKITRNFLIKCVTYLLAFFVGIIFLEIIHYMNPCSNSLLSQETSPLLPTICPCNETDILYYLEHENETLYEESKNRTIYLDENRQPFGWQNIRLPLFIHPTHYELYMNPSMDTFYNRGNVSIRFQLLPNTTSNFVVFHAKKLTITHVQIWSFGVTLNIARQQYCEQLEQYYVELDETQMIGPLTYRLEIFFERQLTDDLEGFYISSYHNVEHNVKRHLLTTHFEPTAARLAFPCFDEPALKATYKLWMQHNRNYTTFFNSRIEERIDVSDIDVVSESEKTVAMSTYLVAFVICDFATKYEYENRIFVHGIGYGPTIGTIAPPDQINHTSYAMRSARGILKFYRTFFTIDYPLPKLDMIAIPDFSAGAMENFGLITFRTTTLLYNEQESSSEMQEQVATVIAHEIAHQWFGNLVTMHWWSELWLNEGFASYVENLGVDSIHPEWRMLDQFVISTTQLALAMDSLITSHPIHADVENPADIEGIFDMISYKKGSCLIRMIENFLGKENLKIGLKRYLNKYAYSTANTSQLWESMSQTSTSLPFNVSTIMDTWVLQQGYPVINVRWGDDNETILVSQERFISSLGPEEFRKESKKTLGQTWIVPLTISIIGNSTSSLYWLNQRSMTIPFNRSSGNRFKLNYEQTGFYRVNYDQSMWRQLINELKRSQPHEHKISATDRSGLIDDALSLMRIGKLDVKTAMDLTRYLEKGEMDYVPWETILNHLGTLDSLMLQCPVLKRYILRLIRPSILRLGWKERLSDSMFEKKLRAIILRAGVFYGDRTAVSNALEFFKRWMNKGETIDANIRDIVYHAGIQYGSDDEWNYCWEEYLNIPNVSEKRLLLGALGSTRNNYLLWKYLNASLNRTLVRTQDTPFVIQNVARNPMGRTMAWIFIKGNWNYLLSISGSFSTDTIISESTWHFFTQYEHDMVEQFFSTVKVGSGRQSVGQSLEKIRANIYWKGHVESNMIRWLEKNAPK</sequence>
<dbReference type="GO" id="GO:0005737">
    <property type="term" value="C:cytoplasm"/>
    <property type="evidence" value="ECO:0007669"/>
    <property type="project" value="TreeGrafter"/>
</dbReference>
<feature type="site" description="Transition state stabilizer" evidence="16">
    <location>
        <position position="596"/>
    </location>
</feature>